<protein>
    <recommendedName>
        <fullName evidence="4">DUF58 domain-containing protein</fullName>
    </recommendedName>
</protein>
<evidence type="ECO:0008006" key="4">
    <source>
        <dbReference type="Google" id="ProtNLM"/>
    </source>
</evidence>
<dbReference type="EMBL" id="JAOTPL010000015">
    <property type="protein sequence ID" value="MCU7694928.1"/>
    <property type="molecule type" value="Genomic_DNA"/>
</dbReference>
<accession>A0AAE3IPZ4</accession>
<evidence type="ECO:0000313" key="3">
    <source>
        <dbReference type="Proteomes" id="UP001209317"/>
    </source>
</evidence>
<keyword evidence="1" id="KW-0812">Transmembrane</keyword>
<feature type="transmembrane region" description="Helical" evidence="1">
    <location>
        <begin position="55"/>
        <end position="84"/>
    </location>
</feature>
<keyword evidence="1" id="KW-1133">Transmembrane helix</keyword>
<feature type="transmembrane region" description="Helical" evidence="1">
    <location>
        <begin position="12"/>
        <end position="35"/>
    </location>
</feature>
<dbReference type="Proteomes" id="UP001209317">
    <property type="component" value="Unassembled WGS sequence"/>
</dbReference>
<evidence type="ECO:0000256" key="1">
    <source>
        <dbReference type="SAM" id="Phobius"/>
    </source>
</evidence>
<gene>
    <name evidence="2" type="ORF">OD355_10410</name>
</gene>
<reference evidence="2" key="1">
    <citation type="submission" date="2022-10" db="EMBL/GenBank/DDBJ databases">
        <authorList>
            <person name="Kim H.S."/>
            <person name="Kim J.-S."/>
            <person name="Suh M.K."/>
            <person name="Eom M.K."/>
            <person name="Lee J.-S."/>
        </authorList>
    </citation>
    <scope>NUCLEOTIDE SEQUENCE</scope>
    <source>
        <strain evidence="2">LIP-5</strain>
    </source>
</reference>
<proteinExistence type="predicted"/>
<evidence type="ECO:0000313" key="2">
    <source>
        <dbReference type="EMBL" id="MCU7694928.1"/>
    </source>
</evidence>
<name>A0AAE3IPZ4_9BACT</name>
<sequence length="447" mass="52504">MQRKANITKLLPQIAFLFPFTPYFLLFAFGSFLAYGWLKSKPLIPDTPVFEIFTLLLKVTVVFGFMILGFAFITALISWIYLLIQKKRNEVVFKIRSSVKYDNYLEIELKPVLRPLFGFIKFRLIYNEEEYSPKFQLTELEKERPLLNTSLKGNYKWDLPEIKEYKIDKAIVFVEDIFQFFSFALYLDTFERFSSVPKNLDVEVQKVSPKKTENIISRIDVIKKVEGEYMNYKTFENDDIRRIVWKIYAKNKELVVRTPEGVDPYSSHIYLFASFFAGFDISNNETVQVPFLNHYKTMVWSIYTELKKFNPNVRFISDQSDKYILSSDIDSDAKLKHLISVSDWQKHTNLKSYLHDSHPSIVIISSLNNAHVIEEIMAKADRDTIFIFVPLSEALQTQKALDWLEFIFVKGDKNKTSKYKTQWALSPLKNRILDNEKKIKSILGTKD</sequence>
<keyword evidence="1" id="KW-0472">Membrane</keyword>
<dbReference type="AlphaFoldDB" id="A0AAE3IPZ4"/>
<dbReference type="RefSeq" id="WP_263038413.1">
    <property type="nucleotide sequence ID" value="NZ_JAOTPL010000015.1"/>
</dbReference>
<keyword evidence="3" id="KW-1185">Reference proteome</keyword>
<comment type="caution">
    <text evidence="2">The sequence shown here is derived from an EMBL/GenBank/DDBJ whole genome shotgun (WGS) entry which is preliminary data.</text>
</comment>
<organism evidence="2 3">
    <name type="scientific">Haoranjiania flava</name>
    <dbReference type="NCBI Taxonomy" id="1856322"/>
    <lineage>
        <taxon>Bacteria</taxon>
        <taxon>Pseudomonadati</taxon>
        <taxon>Bacteroidota</taxon>
        <taxon>Chitinophagia</taxon>
        <taxon>Chitinophagales</taxon>
        <taxon>Chitinophagaceae</taxon>
        <taxon>Haoranjiania</taxon>
    </lineage>
</organism>